<dbReference type="AlphaFoldDB" id="A0A7R8WEN1"/>
<proteinExistence type="predicted"/>
<sequence>MVWLQDGKIAMLRRMGASRANSDDGSGAENSNSSTLEGEDEENGEATAEEGGLRWKQKAFIVAGNDLQTTYVLDYFQSSSRKVYSIVHLQALALDDVIQVSLDACSGGLCVAPPPHPLICASTLTRLKSRFPFLHLLPYPHAVDPETEERNPDDLPPPESSLKALAVNVAADILAEGLTGLKRILFNPDDVLETLDSLDDTIVP</sequence>
<feature type="compositionally biased region" description="Polar residues" evidence="1">
    <location>
        <begin position="19"/>
        <end position="36"/>
    </location>
</feature>
<dbReference type="EMBL" id="OB661124">
    <property type="protein sequence ID" value="CAD7227402.1"/>
    <property type="molecule type" value="Genomic_DNA"/>
</dbReference>
<organism evidence="2">
    <name type="scientific">Cyprideis torosa</name>
    <dbReference type="NCBI Taxonomy" id="163714"/>
    <lineage>
        <taxon>Eukaryota</taxon>
        <taxon>Metazoa</taxon>
        <taxon>Ecdysozoa</taxon>
        <taxon>Arthropoda</taxon>
        <taxon>Crustacea</taxon>
        <taxon>Oligostraca</taxon>
        <taxon>Ostracoda</taxon>
        <taxon>Podocopa</taxon>
        <taxon>Podocopida</taxon>
        <taxon>Cytherocopina</taxon>
        <taxon>Cytheroidea</taxon>
        <taxon>Cytherideidae</taxon>
        <taxon>Cyprideis</taxon>
    </lineage>
</organism>
<evidence type="ECO:0000313" key="2">
    <source>
        <dbReference type="EMBL" id="CAD7227402.1"/>
    </source>
</evidence>
<accession>A0A7R8WEN1</accession>
<reference evidence="2" key="1">
    <citation type="submission" date="2020-11" db="EMBL/GenBank/DDBJ databases">
        <authorList>
            <person name="Tran Van P."/>
        </authorList>
    </citation>
    <scope>NUCLEOTIDE SEQUENCE</scope>
</reference>
<name>A0A7R8WEN1_9CRUS</name>
<protein>
    <submittedName>
        <fullName evidence="2">Uncharacterized protein</fullName>
    </submittedName>
</protein>
<gene>
    <name evidence="2" type="ORF">CTOB1V02_LOCUS5309</name>
</gene>
<feature type="compositionally biased region" description="Acidic residues" evidence="1">
    <location>
        <begin position="37"/>
        <end position="48"/>
    </location>
</feature>
<feature type="region of interest" description="Disordered" evidence="1">
    <location>
        <begin position="18"/>
        <end position="51"/>
    </location>
</feature>
<evidence type="ECO:0000256" key="1">
    <source>
        <dbReference type="SAM" id="MobiDB-lite"/>
    </source>
</evidence>